<evidence type="ECO:0000313" key="6">
    <source>
        <dbReference type="Proteomes" id="UP000253759"/>
    </source>
</evidence>
<comment type="pathway">
    <text evidence="1 4">Glycan biosynthesis; trehalose biosynthesis.</text>
</comment>
<dbReference type="EMBL" id="QQNH01000012">
    <property type="protein sequence ID" value="RDE08715.1"/>
    <property type="molecule type" value="Genomic_DNA"/>
</dbReference>
<evidence type="ECO:0000256" key="1">
    <source>
        <dbReference type="ARBA" id="ARBA00005199"/>
    </source>
</evidence>
<evidence type="ECO:0000256" key="3">
    <source>
        <dbReference type="ARBA" id="ARBA00022801"/>
    </source>
</evidence>
<dbReference type="InterPro" id="IPR044651">
    <property type="entry name" value="OTSB-like"/>
</dbReference>
<dbReference type="InterPro" id="IPR006379">
    <property type="entry name" value="HAD-SF_hydro_IIB"/>
</dbReference>
<protein>
    <recommendedName>
        <fullName evidence="4">Trehalose 6-phosphate phosphatase</fullName>
        <ecNumber evidence="4">3.1.3.12</ecNumber>
    </recommendedName>
</protein>
<dbReference type="Pfam" id="PF02358">
    <property type="entry name" value="Trehalose_PPase"/>
    <property type="match status" value="1"/>
</dbReference>
<evidence type="ECO:0000313" key="5">
    <source>
        <dbReference type="EMBL" id="RDE08715.1"/>
    </source>
</evidence>
<dbReference type="NCBIfam" id="TIGR01484">
    <property type="entry name" value="HAD-SF-IIB"/>
    <property type="match status" value="1"/>
</dbReference>
<dbReference type="CDD" id="cd01627">
    <property type="entry name" value="HAD_TPP"/>
    <property type="match status" value="1"/>
</dbReference>
<dbReference type="Gene3D" id="3.40.50.1000">
    <property type="entry name" value="HAD superfamily/HAD-like"/>
    <property type="match status" value="1"/>
</dbReference>
<organism evidence="5 6">
    <name type="scientific">Pelagibacterium lacus</name>
    <dbReference type="NCBI Taxonomy" id="2282655"/>
    <lineage>
        <taxon>Bacteria</taxon>
        <taxon>Pseudomonadati</taxon>
        <taxon>Pseudomonadota</taxon>
        <taxon>Alphaproteobacteria</taxon>
        <taxon>Hyphomicrobiales</taxon>
        <taxon>Devosiaceae</taxon>
        <taxon>Pelagibacterium</taxon>
    </lineage>
</organism>
<dbReference type="GO" id="GO:0004805">
    <property type="term" value="F:trehalose-phosphatase activity"/>
    <property type="evidence" value="ECO:0007669"/>
    <property type="project" value="UniProtKB-EC"/>
</dbReference>
<reference evidence="6" key="1">
    <citation type="submission" date="2018-07" db="EMBL/GenBank/DDBJ databases">
        <authorList>
            <person name="Liu B.-T."/>
            <person name="Du Z."/>
        </authorList>
    </citation>
    <scope>NUCLEOTIDE SEQUENCE [LARGE SCALE GENOMIC DNA]</scope>
    <source>
        <strain evidence="6">XYN52</strain>
    </source>
</reference>
<dbReference type="UniPathway" id="UPA00299"/>
<evidence type="ECO:0000256" key="4">
    <source>
        <dbReference type="RuleBase" id="RU361117"/>
    </source>
</evidence>
<comment type="similarity">
    <text evidence="2 4">Belongs to the trehalose phosphatase family.</text>
</comment>
<keyword evidence="4" id="KW-0460">Magnesium</keyword>
<dbReference type="InterPro" id="IPR036412">
    <property type="entry name" value="HAD-like_sf"/>
</dbReference>
<keyword evidence="4" id="KW-0479">Metal-binding</keyword>
<dbReference type="InterPro" id="IPR003337">
    <property type="entry name" value="Trehalose_PPase"/>
</dbReference>
<comment type="cofactor">
    <cofactor evidence="4">
        <name>Mg(2+)</name>
        <dbReference type="ChEBI" id="CHEBI:18420"/>
    </cofactor>
</comment>
<dbReference type="GO" id="GO:0046872">
    <property type="term" value="F:metal ion binding"/>
    <property type="evidence" value="ECO:0007669"/>
    <property type="project" value="UniProtKB-KW"/>
</dbReference>
<dbReference type="PANTHER" id="PTHR43768">
    <property type="entry name" value="TREHALOSE 6-PHOSPHATE PHOSPHATASE"/>
    <property type="match status" value="1"/>
</dbReference>
<gene>
    <name evidence="5" type="primary">otsB</name>
    <name evidence="5" type="ORF">DVH29_09740</name>
</gene>
<dbReference type="EC" id="3.1.3.12" evidence="4"/>
<dbReference type="SUPFAM" id="SSF56784">
    <property type="entry name" value="HAD-like"/>
    <property type="match status" value="1"/>
</dbReference>
<dbReference type="AlphaFoldDB" id="A0A369W4B6"/>
<dbReference type="OrthoDB" id="9814913at2"/>
<accession>A0A369W4B6</accession>
<keyword evidence="6" id="KW-1185">Reference proteome</keyword>
<evidence type="ECO:0000256" key="2">
    <source>
        <dbReference type="ARBA" id="ARBA00008770"/>
    </source>
</evidence>
<dbReference type="GO" id="GO:0005992">
    <property type="term" value="P:trehalose biosynthetic process"/>
    <property type="evidence" value="ECO:0007669"/>
    <property type="project" value="UniProtKB-UniPathway"/>
</dbReference>
<dbReference type="NCBIfam" id="TIGR00685">
    <property type="entry name" value="T6PP"/>
    <property type="match status" value="1"/>
</dbReference>
<dbReference type="PANTHER" id="PTHR43768:SF3">
    <property type="entry name" value="TREHALOSE 6-PHOSPHATE PHOSPHATASE"/>
    <property type="match status" value="1"/>
</dbReference>
<dbReference type="Gene3D" id="3.30.70.1020">
    <property type="entry name" value="Trehalose-6-phosphate phosphatase related protein, domain 2"/>
    <property type="match status" value="1"/>
</dbReference>
<dbReference type="RefSeq" id="WP_114645986.1">
    <property type="nucleotide sequence ID" value="NZ_QQNH01000012.1"/>
</dbReference>
<proteinExistence type="inferred from homology"/>
<comment type="function">
    <text evidence="4">Removes the phosphate from trehalose 6-phosphate to produce free trehalose.</text>
</comment>
<comment type="catalytic activity">
    <reaction evidence="4">
        <text>alpha,alpha-trehalose 6-phosphate + H2O = alpha,alpha-trehalose + phosphate</text>
        <dbReference type="Rhea" id="RHEA:23420"/>
        <dbReference type="ChEBI" id="CHEBI:15377"/>
        <dbReference type="ChEBI" id="CHEBI:16551"/>
        <dbReference type="ChEBI" id="CHEBI:43474"/>
        <dbReference type="ChEBI" id="CHEBI:58429"/>
        <dbReference type="EC" id="3.1.3.12"/>
    </reaction>
</comment>
<comment type="caution">
    <text evidence="5">The sequence shown here is derived from an EMBL/GenBank/DDBJ whole genome shotgun (WGS) entry which is preliminary data.</text>
</comment>
<dbReference type="Proteomes" id="UP000253759">
    <property type="component" value="Unassembled WGS sequence"/>
</dbReference>
<dbReference type="InterPro" id="IPR023214">
    <property type="entry name" value="HAD_sf"/>
</dbReference>
<sequence length="265" mass="27591">MPDNLSAILDASSGPVAIFTDFDGTLVDIAPTPDAVIVPEALATRLDALFSALDGALAVISGRAIADIDGFLPGQPFSVSGSHGAEQRHDGQVRPLDAATSARARAIATALETRLGPEPGLLIEPKPTGVALHFRAAPEKERLVREAVASVLDSDGDGFEAIDGKKVVEIRPAGTDKGGALDALMQLPPFRGRTPVFIGDDVTDEDGFRAAERHGGFGIRIGAGPTAARFTLPDIAAVYAYFDALIGDRRTKGHRAHSLEGGIVT</sequence>
<keyword evidence="3 4" id="KW-0378">Hydrolase</keyword>
<name>A0A369W4B6_9HYPH</name>